<dbReference type="InterPro" id="IPR000477">
    <property type="entry name" value="RT_dom"/>
</dbReference>
<organism evidence="2 3">
    <name type="scientific">Cuscuta epithymum</name>
    <dbReference type="NCBI Taxonomy" id="186058"/>
    <lineage>
        <taxon>Eukaryota</taxon>
        <taxon>Viridiplantae</taxon>
        <taxon>Streptophyta</taxon>
        <taxon>Embryophyta</taxon>
        <taxon>Tracheophyta</taxon>
        <taxon>Spermatophyta</taxon>
        <taxon>Magnoliopsida</taxon>
        <taxon>eudicotyledons</taxon>
        <taxon>Gunneridae</taxon>
        <taxon>Pentapetalae</taxon>
        <taxon>asterids</taxon>
        <taxon>lamiids</taxon>
        <taxon>Solanales</taxon>
        <taxon>Convolvulaceae</taxon>
        <taxon>Cuscuteae</taxon>
        <taxon>Cuscuta</taxon>
        <taxon>Cuscuta subgen. Cuscuta</taxon>
    </lineage>
</organism>
<feature type="domain" description="Reverse transcriptase" evidence="1">
    <location>
        <begin position="47"/>
        <end position="232"/>
    </location>
</feature>
<dbReference type="Gene3D" id="3.10.20.370">
    <property type="match status" value="1"/>
</dbReference>
<dbReference type="PANTHER" id="PTHR24559:SF431">
    <property type="entry name" value="RNA-DIRECTED DNA POLYMERASE HOMOLOG"/>
    <property type="match status" value="1"/>
</dbReference>
<dbReference type="PROSITE" id="PS50878">
    <property type="entry name" value="RT_POL"/>
    <property type="match status" value="1"/>
</dbReference>
<reference evidence="2" key="1">
    <citation type="submission" date="2022-07" db="EMBL/GenBank/DDBJ databases">
        <authorList>
            <person name="Macas J."/>
            <person name="Novak P."/>
            <person name="Neumann P."/>
        </authorList>
    </citation>
    <scope>NUCLEOTIDE SEQUENCE</scope>
</reference>
<accession>A0AAV0EFF9</accession>
<dbReference type="CDD" id="cd01647">
    <property type="entry name" value="RT_LTR"/>
    <property type="match status" value="1"/>
</dbReference>
<evidence type="ECO:0000259" key="1">
    <source>
        <dbReference type="PROSITE" id="PS50878"/>
    </source>
</evidence>
<dbReference type="InterPro" id="IPR053134">
    <property type="entry name" value="RNA-dir_DNA_polymerase"/>
</dbReference>
<dbReference type="AlphaFoldDB" id="A0AAV0EFF9"/>
<dbReference type="SUPFAM" id="SSF56672">
    <property type="entry name" value="DNA/RNA polymerases"/>
    <property type="match status" value="1"/>
</dbReference>
<dbReference type="Gene3D" id="3.10.10.10">
    <property type="entry name" value="HIV Type 1 Reverse Transcriptase, subunit A, domain 1"/>
    <property type="match status" value="1"/>
</dbReference>
<dbReference type="PANTHER" id="PTHR24559">
    <property type="entry name" value="TRANSPOSON TY3-I GAG-POL POLYPROTEIN"/>
    <property type="match status" value="1"/>
</dbReference>
<gene>
    <name evidence="2" type="ORF">CEPIT_LOCUS24583</name>
</gene>
<dbReference type="InterPro" id="IPR043502">
    <property type="entry name" value="DNA/RNA_pol_sf"/>
</dbReference>
<dbReference type="Pfam" id="PF00078">
    <property type="entry name" value="RVT_1"/>
    <property type="match status" value="1"/>
</dbReference>
<protein>
    <recommendedName>
        <fullName evidence="1">Reverse transcriptase domain-containing protein</fullName>
    </recommendedName>
</protein>
<dbReference type="Pfam" id="PF17919">
    <property type="entry name" value="RT_RNaseH_2"/>
    <property type="match status" value="1"/>
</dbReference>
<comment type="caution">
    <text evidence="2">The sequence shown here is derived from an EMBL/GenBank/DDBJ whole genome shotgun (WGS) entry which is preliminary data.</text>
</comment>
<evidence type="ECO:0000313" key="2">
    <source>
        <dbReference type="EMBL" id="CAH9122596.1"/>
    </source>
</evidence>
<dbReference type="EMBL" id="CAMAPF010000926">
    <property type="protein sequence ID" value="CAH9122596.1"/>
    <property type="molecule type" value="Genomic_DNA"/>
</dbReference>
<name>A0AAV0EFF9_9ASTE</name>
<dbReference type="Proteomes" id="UP001152523">
    <property type="component" value="Unassembled WGS sequence"/>
</dbReference>
<dbReference type="InterPro" id="IPR043128">
    <property type="entry name" value="Rev_trsase/Diguanyl_cyclase"/>
</dbReference>
<keyword evidence="3" id="KW-1185">Reference proteome</keyword>
<dbReference type="Gene3D" id="3.30.70.270">
    <property type="match status" value="2"/>
</dbReference>
<proteinExistence type="predicted"/>
<evidence type="ECO:0000313" key="3">
    <source>
        <dbReference type="Proteomes" id="UP001152523"/>
    </source>
</evidence>
<dbReference type="InterPro" id="IPR041577">
    <property type="entry name" value="RT_RNaseH_2"/>
</dbReference>
<sequence length="418" mass="48243">MTGIDPQVITHKLNVNPAHKPVKQKRRRFARERNDIINQEVETLLRTGKIREVNYPNWLANVVVVQKKKGHQKGKKLMWRVCVDFTDLNKACPKDSFLMPHIDVLADATAGHEMLTFMDAFSGYHKIQLHLEDQEKTAFITETGTYCYVVMPFSLKNAGATFQRLVTMIFKDQLGKTLEVYIDDMLVRSKKATDHIDHLRNSFQKLQEYNLKLNPVKCTFGVSSGEFLGYIVSERGIEASLEQVRAILDIESPKSIKDVQRLTGRVAALNRFISKSSNRCRLFYDVLRKNKKFEWTEQHEKSLQQLKEYMTTPPLLTKPKDSKELHLYLAVSEHAVSAVLTREEDGYQTPVYYVSKSLNGPEFRYALLEKLVLALITASVKLRPYFESHSICVRTNYLMKSIMRKPELTGRMINGQYS</sequence>